<reference evidence="8 9" key="1">
    <citation type="submission" date="2017-09" db="EMBL/GenBank/DDBJ databases">
        <authorList>
            <person name="Ehlers B."/>
            <person name="Leendertz F.H."/>
        </authorList>
    </citation>
    <scope>NUCLEOTIDE SEQUENCE [LARGE SCALE GENOMIC DNA]</scope>
    <source>
        <strain evidence="8 9">CGMCC 1.05381</strain>
    </source>
</reference>
<comment type="subcellular location">
    <subcellularLocation>
        <location evidence="7">Cytoplasm</location>
    </subcellularLocation>
</comment>
<keyword evidence="9" id="KW-1185">Reference proteome</keyword>
<comment type="similarity">
    <text evidence="7">Belongs to the shikimate kinase family.</text>
</comment>
<dbReference type="GO" id="GO:0009073">
    <property type="term" value="P:aromatic amino acid family biosynthetic process"/>
    <property type="evidence" value="ECO:0007669"/>
    <property type="project" value="UniProtKB-KW"/>
</dbReference>
<comment type="function">
    <text evidence="7">Catalyzes the specific phosphorylation of the 3-hydroxyl group of shikimic acid using ATP as a cosubstrate.</text>
</comment>
<dbReference type="InterPro" id="IPR031322">
    <property type="entry name" value="Shikimate/glucono_kinase"/>
</dbReference>
<dbReference type="UniPathway" id="UPA00053">
    <property type="reaction ID" value="UER00088"/>
</dbReference>
<evidence type="ECO:0000313" key="8">
    <source>
        <dbReference type="EMBL" id="SOE73560.1"/>
    </source>
</evidence>
<keyword evidence="7" id="KW-0460">Magnesium</keyword>
<feature type="binding site" evidence="7">
    <location>
        <position position="98"/>
    </location>
    <ligand>
        <name>substrate</name>
    </ligand>
</feature>
<accession>A0A2C9A2K4</accession>
<dbReference type="InterPro" id="IPR027417">
    <property type="entry name" value="P-loop_NTPase"/>
</dbReference>
<dbReference type="GO" id="GO:0008652">
    <property type="term" value="P:amino acid biosynthetic process"/>
    <property type="evidence" value="ECO:0007669"/>
    <property type="project" value="UniProtKB-KW"/>
</dbReference>
<evidence type="ECO:0000256" key="2">
    <source>
        <dbReference type="ARBA" id="ARBA00022679"/>
    </source>
</evidence>
<evidence type="ECO:0000256" key="1">
    <source>
        <dbReference type="ARBA" id="ARBA00022605"/>
    </source>
</evidence>
<dbReference type="Gene3D" id="3.40.50.300">
    <property type="entry name" value="P-loop containing nucleotide triphosphate hydrolases"/>
    <property type="match status" value="1"/>
</dbReference>
<gene>
    <name evidence="7" type="primary">aroK</name>
    <name evidence="8" type="ORF">SAMN06296378_2763</name>
</gene>
<keyword evidence="6 7" id="KW-0057">Aromatic amino acid biosynthesis</keyword>
<name>A0A2C9A2K4_9MICO</name>
<feature type="binding site" evidence="7">
    <location>
        <position position="151"/>
    </location>
    <ligand>
        <name>substrate</name>
    </ligand>
</feature>
<comment type="pathway">
    <text evidence="7">Metabolic intermediate biosynthesis; chorismate biosynthesis; chorismate from D-erythrose 4-phosphate and phosphoenolpyruvate: step 5/7.</text>
</comment>
<proteinExistence type="inferred from homology"/>
<keyword evidence="1 7" id="KW-0028">Amino-acid biosynthesis</keyword>
<protein>
    <recommendedName>
        <fullName evidence="7">Shikimate kinase</fullName>
        <shortName evidence="7">SK</shortName>
        <ecNumber evidence="7">2.7.1.71</ecNumber>
    </recommendedName>
</protein>
<keyword evidence="3 7" id="KW-0547">Nucleotide-binding</keyword>
<dbReference type="PANTHER" id="PTHR21087">
    <property type="entry name" value="SHIKIMATE KINASE"/>
    <property type="match status" value="1"/>
</dbReference>
<dbReference type="SUPFAM" id="SSF52540">
    <property type="entry name" value="P-loop containing nucleoside triphosphate hydrolases"/>
    <property type="match status" value="1"/>
</dbReference>
<feature type="binding site" evidence="7">
    <location>
        <position position="54"/>
    </location>
    <ligand>
        <name>substrate</name>
    </ligand>
</feature>
<organism evidence="8 9">
    <name type="scientific">Salinibacterium xinjiangense</name>
    <dbReference type="NCBI Taxonomy" id="386302"/>
    <lineage>
        <taxon>Bacteria</taxon>
        <taxon>Bacillati</taxon>
        <taxon>Actinomycetota</taxon>
        <taxon>Actinomycetes</taxon>
        <taxon>Micrococcales</taxon>
        <taxon>Microbacteriaceae</taxon>
        <taxon>Salinibacterium</taxon>
    </lineage>
</organism>
<comment type="catalytic activity">
    <reaction evidence="7">
        <text>shikimate + ATP = 3-phosphoshikimate + ADP + H(+)</text>
        <dbReference type="Rhea" id="RHEA:13121"/>
        <dbReference type="ChEBI" id="CHEBI:15378"/>
        <dbReference type="ChEBI" id="CHEBI:30616"/>
        <dbReference type="ChEBI" id="CHEBI:36208"/>
        <dbReference type="ChEBI" id="CHEBI:145989"/>
        <dbReference type="ChEBI" id="CHEBI:456216"/>
        <dbReference type="EC" id="2.7.1.71"/>
    </reaction>
</comment>
<keyword evidence="4 7" id="KW-0418">Kinase</keyword>
<evidence type="ECO:0000256" key="6">
    <source>
        <dbReference type="ARBA" id="ARBA00023141"/>
    </source>
</evidence>
<dbReference type="GO" id="GO:0000287">
    <property type="term" value="F:magnesium ion binding"/>
    <property type="evidence" value="ECO:0007669"/>
    <property type="project" value="UniProtKB-UniRule"/>
</dbReference>
<comment type="cofactor">
    <cofactor evidence="7">
        <name>Mg(2+)</name>
        <dbReference type="ChEBI" id="CHEBI:18420"/>
    </cofactor>
    <text evidence="7">Binds 1 Mg(2+) ion per subunit.</text>
</comment>
<dbReference type="GO" id="GO:0009423">
    <property type="term" value="P:chorismate biosynthetic process"/>
    <property type="evidence" value="ECO:0007669"/>
    <property type="project" value="UniProtKB-UniRule"/>
</dbReference>
<evidence type="ECO:0000313" key="9">
    <source>
        <dbReference type="Proteomes" id="UP000219440"/>
    </source>
</evidence>
<dbReference type="Proteomes" id="UP000219440">
    <property type="component" value="Unassembled WGS sequence"/>
</dbReference>
<keyword evidence="7" id="KW-0963">Cytoplasm</keyword>
<keyword evidence="2 7" id="KW-0808">Transferase</keyword>
<feature type="binding site" evidence="7">
    <location>
        <position position="134"/>
    </location>
    <ligand>
        <name>ATP</name>
        <dbReference type="ChEBI" id="CHEBI:30616"/>
    </ligand>
</feature>
<feature type="binding site" evidence="7">
    <location>
        <position position="77"/>
    </location>
    <ligand>
        <name>substrate</name>
    </ligand>
</feature>
<evidence type="ECO:0000256" key="5">
    <source>
        <dbReference type="ARBA" id="ARBA00022840"/>
    </source>
</evidence>
<evidence type="ECO:0000256" key="7">
    <source>
        <dbReference type="HAMAP-Rule" id="MF_00109"/>
    </source>
</evidence>
<evidence type="ECO:0000256" key="4">
    <source>
        <dbReference type="ARBA" id="ARBA00022777"/>
    </source>
</evidence>
<feature type="binding site" evidence="7">
    <location>
        <position position="168"/>
    </location>
    <ligand>
        <name>ATP</name>
        <dbReference type="ChEBI" id="CHEBI:30616"/>
    </ligand>
</feature>
<feature type="binding site" evidence="7">
    <location>
        <position position="36"/>
    </location>
    <ligand>
        <name>Mg(2+)</name>
        <dbReference type="ChEBI" id="CHEBI:18420"/>
    </ligand>
</feature>
<dbReference type="Pfam" id="PF01202">
    <property type="entry name" value="SKI"/>
    <property type="match status" value="1"/>
</dbReference>
<sequence length="186" mass="19927">MNEPGVSEPGVSEPGVNEPADGAAVVLIGAPGAGKTRTGKRLARLLHVPFIDTDKRIVERHGTIAEIFAEHGESHFRSIERDVVAEALVERAVVTLGGGAVLDPRTQADLAQYPVVQLTVSAEAVEARISSGKRPLLADGIGAWQALVDARQPIYDRLSSFAIDTSSQPLDRVAQQIAHWLERQQS</sequence>
<dbReference type="HAMAP" id="MF_00109">
    <property type="entry name" value="Shikimate_kinase"/>
    <property type="match status" value="1"/>
</dbReference>
<dbReference type="GO" id="GO:0004765">
    <property type="term" value="F:shikimate kinase activity"/>
    <property type="evidence" value="ECO:0007669"/>
    <property type="project" value="UniProtKB-UniRule"/>
</dbReference>
<dbReference type="EMBL" id="OCST01000006">
    <property type="protein sequence ID" value="SOE73560.1"/>
    <property type="molecule type" value="Genomic_DNA"/>
</dbReference>
<dbReference type="InterPro" id="IPR000623">
    <property type="entry name" value="Shikimate_kinase/TSH1"/>
</dbReference>
<evidence type="ECO:0000256" key="3">
    <source>
        <dbReference type="ARBA" id="ARBA00022741"/>
    </source>
</evidence>
<comment type="subunit">
    <text evidence="7">Monomer.</text>
</comment>
<keyword evidence="5 7" id="KW-0067">ATP-binding</keyword>
<dbReference type="PANTHER" id="PTHR21087:SF16">
    <property type="entry name" value="SHIKIMATE KINASE 1, CHLOROPLASTIC"/>
    <property type="match status" value="1"/>
</dbReference>
<dbReference type="EC" id="2.7.1.71" evidence="7"/>
<keyword evidence="7" id="KW-0479">Metal-binding</keyword>
<dbReference type="GO" id="GO:0005829">
    <property type="term" value="C:cytosol"/>
    <property type="evidence" value="ECO:0007669"/>
    <property type="project" value="TreeGrafter"/>
</dbReference>
<dbReference type="AlphaFoldDB" id="A0A2C9A2K4"/>
<dbReference type="PRINTS" id="PR01100">
    <property type="entry name" value="SHIKIMTKNASE"/>
</dbReference>
<dbReference type="CDD" id="cd00464">
    <property type="entry name" value="SK"/>
    <property type="match status" value="1"/>
</dbReference>
<dbReference type="GO" id="GO:0005524">
    <property type="term" value="F:ATP binding"/>
    <property type="evidence" value="ECO:0007669"/>
    <property type="project" value="UniProtKB-UniRule"/>
</dbReference>
<feature type="binding site" evidence="7">
    <location>
        <begin position="32"/>
        <end position="37"/>
    </location>
    <ligand>
        <name>ATP</name>
        <dbReference type="ChEBI" id="CHEBI:30616"/>
    </ligand>
</feature>